<dbReference type="CDD" id="cd07516">
    <property type="entry name" value="HAD_Pase"/>
    <property type="match status" value="1"/>
</dbReference>
<dbReference type="Proteomes" id="UP000092574">
    <property type="component" value="Chromosome"/>
</dbReference>
<gene>
    <name evidence="1" type="ORF">A4V09_15980</name>
</gene>
<organism evidence="1 2">
    <name type="scientific">Blautia pseudococcoides</name>
    <dbReference type="NCBI Taxonomy" id="1796616"/>
    <lineage>
        <taxon>Bacteria</taxon>
        <taxon>Bacillati</taxon>
        <taxon>Bacillota</taxon>
        <taxon>Clostridia</taxon>
        <taxon>Lachnospirales</taxon>
        <taxon>Lachnospiraceae</taxon>
        <taxon>Blautia</taxon>
    </lineage>
</organism>
<dbReference type="PROSITE" id="PS01229">
    <property type="entry name" value="COF_2"/>
    <property type="match status" value="1"/>
</dbReference>
<dbReference type="InterPro" id="IPR006379">
    <property type="entry name" value="HAD-SF_hydro_IIB"/>
</dbReference>
<name>A0A1C7IBT3_9FIRM</name>
<dbReference type="KEGG" id="byl:A4V09_15980"/>
<dbReference type="NCBIfam" id="TIGR01484">
    <property type="entry name" value="HAD-SF-IIB"/>
    <property type="match status" value="1"/>
</dbReference>
<dbReference type="SUPFAM" id="SSF56784">
    <property type="entry name" value="HAD-like"/>
    <property type="match status" value="1"/>
</dbReference>
<dbReference type="SFLD" id="SFLDS00003">
    <property type="entry name" value="Haloacid_Dehalogenase"/>
    <property type="match status" value="1"/>
</dbReference>
<evidence type="ECO:0000313" key="1">
    <source>
        <dbReference type="EMBL" id="ANU77127.1"/>
    </source>
</evidence>
<dbReference type="NCBIfam" id="TIGR00099">
    <property type="entry name" value="Cof-subfamily"/>
    <property type="match status" value="1"/>
</dbReference>
<dbReference type="Gene3D" id="3.40.50.1000">
    <property type="entry name" value="HAD superfamily/HAD-like"/>
    <property type="match status" value="1"/>
</dbReference>
<dbReference type="InterPro" id="IPR000150">
    <property type="entry name" value="Cof"/>
</dbReference>
<dbReference type="AlphaFoldDB" id="A0A1C7IBT3"/>
<dbReference type="SFLD" id="SFLDG01144">
    <property type="entry name" value="C2.B.4:_PGP_Like"/>
    <property type="match status" value="1"/>
</dbReference>
<dbReference type="PANTHER" id="PTHR10000">
    <property type="entry name" value="PHOSPHOSERINE PHOSPHATASE"/>
    <property type="match status" value="1"/>
</dbReference>
<dbReference type="EMBL" id="CP015405">
    <property type="protein sequence ID" value="ANU77127.1"/>
    <property type="molecule type" value="Genomic_DNA"/>
</dbReference>
<dbReference type="STRING" id="1796616.A4V09_15980"/>
<dbReference type="PANTHER" id="PTHR10000:SF8">
    <property type="entry name" value="HAD SUPERFAMILY HYDROLASE-LIKE, TYPE 3"/>
    <property type="match status" value="1"/>
</dbReference>
<dbReference type="Gene3D" id="3.30.1240.10">
    <property type="match status" value="1"/>
</dbReference>
<keyword evidence="2" id="KW-1185">Reference proteome</keyword>
<dbReference type="GO" id="GO:0005829">
    <property type="term" value="C:cytosol"/>
    <property type="evidence" value="ECO:0007669"/>
    <property type="project" value="TreeGrafter"/>
</dbReference>
<evidence type="ECO:0000313" key="2">
    <source>
        <dbReference type="Proteomes" id="UP000092574"/>
    </source>
</evidence>
<dbReference type="InterPro" id="IPR023214">
    <property type="entry name" value="HAD_sf"/>
</dbReference>
<accession>A0A1C7IBT3</accession>
<dbReference type="GO" id="GO:0016791">
    <property type="term" value="F:phosphatase activity"/>
    <property type="evidence" value="ECO:0007669"/>
    <property type="project" value="UniProtKB-ARBA"/>
</dbReference>
<dbReference type="OrthoDB" id="9781413at2"/>
<reference evidence="1" key="1">
    <citation type="submission" date="2017-04" db="EMBL/GenBank/DDBJ databases">
        <title>Complete Genome Sequences of Twelve Strains of a Stable Defined Moderately Diverse Mouse Microbiota 2 (sDMDMm2).</title>
        <authorList>
            <person name="Uchimura Y."/>
            <person name="Wyss M."/>
            <person name="Brugiroux S."/>
            <person name="Limenitakis J.P."/>
            <person name="Stecher B."/>
            <person name="McCoy K.D."/>
            <person name="Macpherson A.J."/>
        </authorList>
    </citation>
    <scope>NUCLEOTIDE SEQUENCE</scope>
    <source>
        <strain evidence="1">YL58</strain>
    </source>
</reference>
<dbReference type="GO" id="GO:0000287">
    <property type="term" value="F:magnesium ion binding"/>
    <property type="evidence" value="ECO:0007669"/>
    <property type="project" value="TreeGrafter"/>
</dbReference>
<dbReference type="RefSeq" id="WP_065543256.1">
    <property type="nucleotide sequence ID" value="NZ_CP015405.2"/>
</dbReference>
<sequence>MNYRLLVLDIDGTVTNTEKKVTPRTKAAIKKLQEQGTLVAIASGRPTRGIAPVADELEFDKYGSYVLAFNGARIVNWKTKECIYSKTLPLGMPRKLYRSAVRHEVGIITYEEEQIIAGTTPDVYMETESKITGLPICHRKDFPSYVNFPVNKCLLTGEPDELERIEPLLAEEYLHEAQIFRSEPFFLEATPKNVDKAYCLEKLLKILGISREEMVCCGDSYNDISMIQFAGLGAAMANAQEKVKDVADYITVRSNDEDGVEEVIDKFFITD</sequence>
<dbReference type="SFLD" id="SFLDG01140">
    <property type="entry name" value="C2.B:_Phosphomannomutase_and_P"/>
    <property type="match status" value="1"/>
</dbReference>
<proteinExistence type="predicted"/>
<dbReference type="Pfam" id="PF08282">
    <property type="entry name" value="Hydrolase_3"/>
    <property type="match status" value="1"/>
</dbReference>
<dbReference type="InterPro" id="IPR036412">
    <property type="entry name" value="HAD-like_sf"/>
</dbReference>
<protein>
    <submittedName>
        <fullName evidence="1">Haloacid dehalogenase</fullName>
    </submittedName>
</protein>